<accession>A0A2K2D4T9</accession>
<protein>
    <submittedName>
        <fullName evidence="1 2">Uncharacterized protein</fullName>
    </submittedName>
</protein>
<dbReference type="EnsemblPlants" id="PNT69305">
    <property type="protein sequence ID" value="PNT69305"/>
    <property type="gene ID" value="BRADI_3g53253v3"/>
</dbReference>
<dbReference type="Proteomes" id="UP000008810">
    <property type="component" value="Chromosome 3"/>
</dbReference>
<name>A0A2K2D4T9_BRADI</name>
<evidence type="ECO:0000313" key="2">
    <source>
        <dbReference type="EnsemblPlants" id="PNT69305"/>
    </source>
</evidence>
<dbReference type="EMBL" id="CM000882">
    <property type="protein sequence ID" value="PNT69305.1"/>
    <property type="molecule type" value="Genomic_DNA"/>
</dbReference>
<evidence type="ECO:0000313" key="3">
    <source>
        <dbReference type="Proteomes" id="UP000008810"/>
    </source>
</evidence>
<reference evidence="1 2" key="1">
    <citation type="journal article" date="2010" name="Nature">
        <title>Genome sequencing and analysis of the model grass Brachypodium distachyon.</title>
        <authorList>
            <consortium name="International Brachypodium Initiative"/>
        </authorList>
    </citation>
    <scope>NUCLEOTIDE SEQUENCE [LARGE SCALE GENOMIC DNA]</scope>
    <source>
        <strain evidence="1 2">Bd21</strain>
    </source>
</reference>
<sequence length="118" mass="12941">METVVPPPPLATEPFLLLLRWRRQFFSSGGGPPPLLRRPSAAPPPLLFFPGTPPPPLRLGCSFPMHPSCSTTAAMRPKGLSPTKHPLRQKIYQIHACKRIGHFQASGQKLSSDILESV</sequence>
<dbReference type="InParanoid" id="A0A2K2D4T9"/>
<evidence type="ECO:0000313" key="1">
    <source>
        <dbReference type="EMBL" id="PNT69305.1"/>
    </source>
</evidence>
<reference evidence="1" key="2">
    <citation type="submission" date="2017-06" db="EMBL/GenBank/DDBJ databases">
        <title>WGS assembly of Brachypodium distachyon.</title>
        <authorList>
            <consortium name="The International Brachypodium Initiative"/>
            <person name="Lucas S."/>
            <person name="Harmon-Smith M."/>
            <person name="Lail K."/>
            <person name="Tice H."/>
            <person name="Grimwood J."/>
            <person name="Bruce D."/>
            <person name="Barry K."/>
            <person name="Shu S."/>
            <person name="Lindquist E."/>
            <person name="Wang M."/>
            <person name="Pitluck S."/>
            <person name="Vogel J.P."/>
            <person name="Garvin D.F."/>
            <person name="Mockler T.C."/>
            <person name="Schmutz J."/>
            <person name="Rokhsar D."/>
            <person name="Bevan M.W."/>
        </authorList>
    </citation>
    <scope>NUCLEOTIDE SEQUENCE</scope>
    <source>
        <strain evidence="1">Bd21</strain>
    </source>
</reference>
<organism evidence="1">
    <name type="scientific">Brachypodium distachyon</name>
    <name type="common">Purple false brome</name>
    <name type="synonym">Trachynia distachya</name>
    <dbReference type="NCBI Taxonomy" id="15368"/>
    <lineage>
        <taxon>Eukaryota</taxon>
        <taxon>Viridiplantae</taxon>
        <taxon>Streptophyta</taxon>
        <taxon>Embryophyta</taxon>
        <taxon>Tracheophyta</taxon>
        <taxon>Spermatophyta</taxon>
        <taxon>Magnoliopsida</taxon>
        <taxon>Liliopsida</taxon>
        <taxon>Poales</taxon>
        <taxon>Poaceae</taxon>
        <taxon>BOP clade</taxon>
        <taxon>Pooideae</taxon>
        <taxon>Stipodae</taxon>
        <taxon>Brachypodieae</taxon>
        <taxon>Brachypodium</taxon>
    </lineage>
</organism>
<proteinExistence type="predicted"/>
<reference evidence="2" key="3">
    <citation type="submission" date="2018-08" db="UniProtKB">
        <authorList>
            <consortium name="EnsemblPlants"/>
        </authorList>
    </citation>
    <scope>IDENTIFICATION</scope>
    <source>
        <strain evidence="2">cv. Bd21</strain>
    </source>
</reference>
<keyword evidence="3" id="KW-1185">Reference proteome</keyword>
<dbReference type="AlphaFoldDB" id="A0A2K2D4T9"/>
<gene>
    <name evidence="1" type="ORF">BRADI_3g53253v3</name>
</gene>
<dbReference type="Gramene" id="PNT69305">
    <property type="protein sequence ID" value="PNT69305"/>
    <property type="gene ID" value="BRADI_3g53253v3"/>
</dbReference>